<feature type="non-terminal residue" evidence="2">
    <location>
        <position position="1"/>
    </location>
</feature>
<dbReference type="Proteomes" id="UP000886881">
    <property type="component" value="Unassembled WGS sequence"/>
</dbReference>
<gene>
    <name evidence="2" type="ORF">IAC35_00465</name>
</gene>
<accession>A0A9D1KGX0</accession>
<protein>
    <submittedName>
        <fullName evidence="2">RagB/SusD family nutrient uptake outer membrane protein</fullName>
    </submittedName>
</protein>
<dbReference type="AlphaFoldDB" id="A0A9D1KGX0"/>
<proteinExistence type="predicted"/>
<sequence length="54" mass="6493">YKTYMYENGYYNCEKLQFVPQRDFLWKINKTSLDSNPALVQNPDNVSDPRYPLD</sequence>
<evidence type="ECO:0000313" key="3">
    <source>
        <dbReference type="Proteomes" id="UP000886881"/>
    </source>
</evidence>
<evidence type="ECO:0000256" key="1">
    <source>
        <dbReference type="SAM" id="MobiDB-lite"/>
    </source>
</evidence>
<reference evidence="2" key="2">
    <citation type="journal article" date="2021" name="PeerJ">
        <title>Extensive microbial diversity within the chicken gut microbiome revealed by metagenomics and culture.</title>
        <authorList>
            <person name="Gilroy R."/>
            <person name="Ravi A."/>
            <person name="Getino M."/>
            <person name="Pursley I."/>
            <person name="Horton D.L."/>
            <person name="Alikhan N.F."/>
            <person name="Baker D."/>
            <person name="Gharbi K."/>
            <person name="Hall N."/>
            <person name="Watson M."/>
            <person name="Adriaenssens E.M."/>
            <person name="Foster-Nyarko E."/>
            <person name="Jarju S."/>
            <person name="Secka A."/>
            <person name="Antonio M."/>
            <person name="Oren A."/>
            <person name="Chaudhuri R.R."/>
            <person name="La Ragione R."/>
            <person name="Hildebrand F."/>
            <person name="Pallen M.J."/>
        </authorList>
    </citation>
    <scope>NUCLEOTIDE SEQUENCE</scope>
    <source>
        <strain evidence="2">ChiHecec2B26-709</strain>
    </source>
</reference>
<feature type="compositionally biased region" description="Polar residues" evidence="1">
    <location>
        <begin position="35"/>
        <end position="45"/>
    </location>
</feature>
<reference evidence="2" key="1">
    <citation type="submission" date="2020-10" db="EMBL/GenBank/DDBJ databases">
        <authorList>
            <person name="Gilroy R."/>
        </authorList>
    </citation>
    <scope>NUCLEOTIDE SEQUENCE</scope>
    <source>
        <strain evidence="2">ChiHecec2B26-709</strain>
    </source>
</reference>
<name>A0A9D1KGX0_9BACT</name>
<feature type="region of interest" description="Disordered" evidence="1">
    <location>
        <begin position="35"/>
        <end position="54"/>
    </location>
</feature>
<comment type="caution">
    <text evidence="2">The sequence shown here is derived from an EMBL/GenBank/DDBJ whole genome shotgun (WGS) entry which is preliminary data.</text>
</comment>
<evidence type="ECO:0000313" key="2">
    <source>
        <dbReference type="EMBL" id="HIT46313.1"/>
    </source>
</evidence>
<dbReference type="EMBL" id="DVLC01000007">
    <property type="protein sequence ID" value="HIT46313.1"/>
    <property type="molecule type" value="Genomic_DNA"/>
</dbReference>
<organism evidence="2 3">
    <name type="scientific">Candidatus Cryptobacteroides merdipullorum</name>
    <dbReference type="NCBI Taxonomy" id="2840771"/>
    <lineage>
        <taxon>Bacteria</taxon>
        <taxon>Pseudomonadati</taxon>
        <taxon>Bacteroidota</taxon>
        <taxon>Bacteroidia</taxon>
        <taxon>Bacteroidales</taxon>
        <taxon>Candidatus Cryptobacteroides</taxon>
    </lineage>
</organism>